<proteinExistence type="predicted"/>
<sequence>MDQPSGETYEARGRPFSSPRTPLAERRKIPVAERRKIDVAERRRIPVVERREIPAAGHGEVPAPQRPEVPFTQQHQRFTAGCRSGPAVAYYQAPFSGPQQQRTSAGMLLVDSEEDFSSGSSTPISDGGEEVCARYDALVAEQQELADSGENIGRAEMARFHEAVLRARGEVEGSSAGPI</sequence>
<name>A0A4U0UMT5_9PEZI</name>
<dbReference type="EMBL" id="NAJP01000054">
    <property type="protein sequence ID" value="TKA37141.1"/>
    <property type="molecule type" value="Genomic_DNA"/>
</dbReference>
<comment type="caution">
    <text evidence="2">The sequence shown here is derived from an EMBL/GenBank/DDBJ whole genome shotgun (WGS) entry which is preliminary data.</text>
</comment>
<protein>
    <submittedName>
        <fullName evidence="2">Uncharacterized protein</fullName>
    </submittedName>
</protein>
<dbReference type="Proteomes" id="UP000310066">
    <property type="component" value="Unassembled WGS sequence"/>
</dbReference>
<feature type="region of interest" description="Disordered" evidence="1">
    <location>
        <begin position="1"/>
        <end position="29"/>
    </location>
</feature>
<evidence type="ECO:0000313" key="2">
    <source>
        <dbReference type="EMBL" id="TKA37141.1"/>
    </source>
</evidence>
<reference evidence="2 3" key="1">
    <citation type="submission" date="2017-03" db="EMBL/GenBank/DDBJ databases">
        <title>Genomes of endolithic fungi from Antarctica.</title>
        <authorList>
            <person name="Coleine C."/>
            <person name="Masonjones S."/>
            <person name="Stajich J.E."/>
        </authorList>
    </citation>
    <scope>NUCLEOTIDE SEQUENCE [LARGE SCALE GENOMIC DNA]</scope>
    <source>
        <strain evidence="2 3">CCFEE 5311</strain>
    </source>
</reference>
<organism evidence="2 3">
    <name type="scientific">Friedmanniomyces endolithicus</name>
    <dbReference type="NCBI Taxonomy" id="329885"/>
    <lineage>
        <taxon>Eukaryota</taxon>
        <taxon>Fungi</taxon>
        <taxon>Dikarya</taxon>
        <taxon>Ascomycota</taxon>
        <taxon>Pezizomycotina</taxon>
        <taxon>Dothideomycetes</taxon>
        <taxon>Dothideomycetidae</taxon>
        <taxon>Mycosphaerellales</taxon>
        <taxon>Teratosphaeriaceae</taxon>
        <taxon>Friedmanniomyces</taxon>
    </lineage>
</organism>
<evidence type="ECO:0000313" key="3">
    <source>
        <dbReference type="Proteomes" id="UP000310066"/>
    </source>
</evidence>
<evidence type="ECO:0000256" key="1">
    <source>
        <dbReference type="SAM" id="MobiDB-lite"/>
    </source>
</evidence>
<accession>A0A4U0UMT5</accession>
<gene>
    <name evidence="2" type="ORF">B0A54_12002</name>
</gene>
<dbReference type="AlphaFoldDB" id="A0A4U0UMT5"/>
<dbReference type="OrthoDB" id="10362372at2759"/>